<comment type="subcellular location">
    <subcellularLocation>
        <location evidence="1">Cell inner membrane</location>
        <topology evidence="1">Multi-pass membrane protein</topology>
    </subcellularLocation>
</comment>
<dbReference type="CDD" id="cd06225">
    <property type="entry name" value="HAMP"/>
    <property type="match status" value="1"/>
</dbReference>
<feature type="domain" description="HAMP" evidence="9">
    <location>
        <begin position="228"/>
        <end position="281"/>
    </location>
</feature>
<dbReference type="PROSITE" id="PS50885">
    <property type="entry name" value="HAMP"/>
    <property type="match status" value="1"/>
</dbReference>
<accession>A0A2T4ZJB3</accession>
<reference evidence="10 11" key="1">
    <citation type="submission" date="2018-04" db="EMBL/GenBank/DDBJ databases">
        <title>Genomic Encyclopedia of Archaeal and Bacterial Type Strains, Phase II (KMG-II): from individual species to whole genera.</title>
        <authorList>
            <person name="Goeker M."/>
        </authorList>
    </citation>
    <scope>NUCLEOTIDE SEQUENCE [LARGE SCALE GENOMIC DNA]</scope>
    <source>
        <strain evidence="10 11">DSM 25521</strain>
    </source>
</reference>
<dbReference type="InterPro" id="IPR004089">
    <property type="entry name" value="MCPsignal_dom"/>
</dbReference>
<dbReference type="Pfam" id="PF00672">
    <property type="entry name" value="HAMP"/>
    <property type="match status" value="1"/>
</dbReference>
<dbReference type="InterPro" id="IPR003660">
    <property type="entry name" value="HAMP_dom"/>
</dbReference>
<comment type="similarity">
    <text evidence="4">Belongs to the methyl-accepting chemotaxis (MCP) protein family.</text>
</comment>
<dbReference type="PROSITE" id="PS50192">
    <property type="entry name" value="T_SNARE"/>
    <property type="match status" value="1"/>
</dbReference>
<feature type="domain" description="T-SNARE coiled-coil homology" evidence="8">
    <location>
        <begin position="474"/>
        <end position="536"/>
    </location>
</feature>
<keyword evidence="2" id="KW-0997">Cell inner membrane</keyword>
<evidence type="ECO:0000256" key="5">
    <source>
        <dbReference type="PROSITE-ProRule" id="PRU00284"/>
    </source>
</evidence>
<evidence type="ECO:0000259" key="7">
    <source>
        <dbReference type="PROSITE" id="PS50111"/>
    </source>
</evidence>
<keyword evidence="2" id="KW-1003">Cell membrane</keyword>
<keyword evidence="11" id="KW-1185">Reference proteome</keyword>
<keyword evidence="3 5" id="KW-0807">Transducer</keyword>
<dbReference type="PROSITE" id="PS50111">
    <property type="entry name" value="CHEMOTAXIS_TRANSDUC_2"/>
    <property type="match status" value="1"/>
</dbReference>
<feature type="domain" description="Methyl-accepting transducer" evidence="7">
    <location>
        <begin position="304"/>
        <end position="558"/>
    </location>
</feature>
<dbReference type="GO" id="GO:0004888">
    <property type="term" value="F:transmembrane signaling receptor activity"/>
    <property type="evidence" value="ECO:0007669"/>
    <property type="project" value="InterPro"/>
</dbReference>
<evidence type="ECO:0000256" key="6">
    <source>
        <dbReference type="SAM" id="Phobius"/>
    </source>
</evidence>
<dbReference type="PANTHER" id="PTHR32089:SF112">
    <property type="entry name" value="LYSOZYME-LIKE PROTEIN-RELATED"/>
    <property type="match status" value="1"/>
</dbReference>
<dbReference type="SMART" id="SM00304">
    <property type="entry name" value="HAMP"/>
    <property type="match status" value="1"/>
</dbReference>
<keyword evidence="6" id="KW-0472">Membrane</keyword>
<dbReference type="SMART" id="SM00283">
    <property type="entry name" value="MA"/>
    <property type="match status" value="1"/>
</dbReference>
<keyword evidence="6" id="KW-1133">Transmembrane helix</keyword>
<dbReference type="InterPro" id="IPR000727">
    <property type="entry name" value="T_SNARE_dom"/>
</dbReference>
<dbReference type="PRINTS" id="PR00260">
    <property type="entry name" value="CHEMTRNSDUCR"/>
</dbReference>
<evidence type="ECO:0000256" key="3">
    <source>
        <dbReference type="ARBA" id="ARBA00023224"/>
    </source>
</evidence>
<gene>
    <name evidence="10" type="ORF">C8P69_101723</name>
</gene>
<dbReference type="GO" id="GO:0005886">
    <property type="term" value="C:plasma membrane"/>
    <property type="evidence" value="ECO:0007669"/>
    <property type="project" value="UniProtKB-SubCell"/>
</dbReference>
<proteinExistence type="inferred from homology"/>
<dbReference type="Gene3D" id="1.10.287.950">
    <property type="entry name" value="Methyl-accepting chemotaxis protein"/>
    <property type="match status" value="1"/>
</dbReference>
<feature type="transmembrane region" description="Helical" evidence="6">
    <location>
        <begin position="29"/>
        <end position="51"/>
    </location>
</feature>
<evidence type="ECO:0000256" key="2">
    <source>
        <dbReference type="ARBA" id="ARBA00022519"/>
    </source>
</evidence>
<dbReference type="Proteomes" id="UP000241808">
    <property type="component" value="Unassembled WGS sequence"/>
</dbReference>
<name>A0A2T4ZJB3_9HYPH</name>
<dbReference type="EMBL" id="PZZL01000001">
    <property type="protein sequence ID" value="PTM62046.1"/>
    <property type="molecule type" value="Genomic_DNA"/>
</dbReference>
<dbReference type="PANTHER" id="PTHR32089">
    <property type="entry name" value="METHYL-ACCEPTING CHEMOTAXIS PROTEIN MCPB"/>
    <property type="match status" value="1"/>
</dbReference>
<evidence type="ECO:0000259" key="8">
    <source>
        <dbReference type="PROSITE" id="PS50192"/>
    </source>
</evidence>
<dbReference type="Gene3D" id="6.10.340.10">
    <property type="match status" value="1"/>
</dbReference>
<feature type="transmembrane region" description="Helical" evidence="6">
    <location>
        <begin position="204"/>
        <end position="227"/>
    </location>
</feature>
<evidence type="ECO:0000313" key="11">
    <source>
        <dbReference type="Proteomes" id="UP000241808"/>
    </source>
</evidence>
<comment type="caution">
    <text evidence="10">The sequence shown here is derived from an EMBL/GenBank/DDBJ whole genome shotgun (WGS) entry which is preliminary data.</text>
</comment>
<sequence length="578" mass="60341">MQLTSRKEITQKVTGNFYRGKRVQIKAKLFAIVGGLTAASLIVGGVAGYGFQRYQAVVEESQRTARVTQLAEQANGLIYAVVMESRGIYMSADKAVLERFATNQDRELAKFRTVITEWAGLARPEDEAIKQRLLAQTETFIRLRSELAAAGRQSGNAAARAIGDNDANRTTRQQLNTEMTAFAEVNARRVTALAAEVETTRRQLTWLIAATVGLALLAGLAAFWTILAGVTRPLGRLTAAVDGVAHGDTAVDVSDTERQDEIGGLARSVLVFRDNVREVERLKASEAEREAEARDQRARDMAALADEFSATVQSVVTTVTRSADAIVGNAARVGEVAANVNDLGRTVATTSAGATQSVESAATSAQELASSIGEISSRTAQAQQIAASAVEQASRTGEIVGTLMTSTQKIGEVVNLINAIAAQTNLLALNATIEAARAGEAGKGFAVVATEVKSLAAQTSKATEEIASQIGAVQSVTGEAVAAIEAINKTIGEINSVSSSIMAAVEEQSAVTNGIAGSVADAAEGTRSVGTDIGRVTRAAAETSEAARAMTEAARQLESGSGQLNAAVSGFLGRIRAA</sequence>
<evidence type="ECO:0000313" key="10">
    <source>
        <dbReference type="EMBL" id="PTM62046.1"/>
    </source>
</evidence>
<keyword evidence="6" id="KW-0812">Transmembrane</keyword>
<dbReference type="InterPro" id="IPR004090">
    <property type="entry name" value="Chemotax_Me-accpt_rcpt"/>
</dbReference>
<evidence type="ECO:0000256" key="4">
    <source>
        <dbReference type="ARBA" id="ARBA00029447"/>
    </source>
</evidence>
<dbReference type="GO" id="GO:0007165">
    <property type="term" value="P:signal transduction"/>
    <property type="evidence" value="ECO:0007669"/>
    <property type="project" value="UniProtKB-KW"/>
</dbReference>
<dbReference type="SUPFAM" id="SSF58104">
    <property type="entry name" value="Methyl-accepting chemotaxis protein (MCP) signaling domain"/>
    <property type="match status" value="1"/>
</dbReference>
<dbReference type="AlphaFoldDB" id="A0A2T4ZJB3"/>
<dbReference type="GO" id="GO:0006935">
    <property type="term" value="P:chemotaxis"/>
    <property type="evidence" value="ECO:0007669"/>
    <property type="project" value="InterPro"/>
</dbReference>
<dbReference type="Pfam" id="PF00015">
    <property type="entry name" value="MCPsignal"/>
    <property type="match status" value="1"/>
</dbReference>
<organism evidence="10 11">
    <name type="scientific">Phreatobacter oligotrophus</name>
    <dbReference type="NCBI Taxonomy" id="1122261"/>
    <lineage>
        <taxon>Bacteria</taxon>
        <taxon>Pseudomonadati</taxon>
        <taxon>Pseudomonadota</taxon>
        <taxon>Alphaproteobacteria</taxon>
        <taxon>Hyphomicrobiales</taxon>
        <taxon>Phreatobacteraceae</taxon>
        <taxon>Phreatobacter</taxon>
    </lineage>
</organism>
<protein>
    <submittedName>
        <fullName evidence="10">Methyl-accepting chemotaxis protein</fullName>
    </submittedName>
</protein>
<evidence type="ECO:0000259" key="9">
    <source>
        <dbReference type="PROSITE" id="PS50885"/>
    </source>
</evidence>
<evidence type="ECO:0000256" key="1">
    <source>
        <dbReference type="ARBA" id="ARBA00004429"/>
    </source>
</evidence>